<dbReference type="RefSeq" id="WP_169628922.1">
    <property type="nucleotide sequence ID" value="NZ_CP099958.1"/>
</dbReference>
<name>A0A7Y0R0G6_VIBAL</name>
<sequence length="161" mass="18439">MSVQYQGQSMSVYRLAQLTGYPMTSLYRAYHKGLRTGEELLAEATKHLVTYQGKVMTARQLCAATDTSYRRVLRRLKAGVPAEKAVKDNVDRRGKNCASKLSPSEVLRIYELLFTKQVCQHTLAEEYGVHQSTISDIWRHKRWGWLTAPLRYQLEGKASNE</sequence>
<dbReference type="EMBL" id="JABCMA010000025">
    <property type="protein sequence ID" value="NMR75550.1"/>
    <property type="molecule type" value="Genomic_DNA"/>
</dbReference>
<dbReference type="Gene3D" id="1.10.10.60">
    <property type="entry name" value="Homeodomain-like"/>
    <property type="match status" value="1"/>
</dbReference>
<organism evidence="1 2">
    <name type="scientific">Vibrio alginolyticus</name>
    <dbReference type="NCBI Taxonomy" id="663"/>
    <lineage>
        <taxon>Bacteria</taxon>
        <taxon>Pseudomonadati</taxon>
        <taxon>Pseudomonadota</taxon>
        <taxon>Gammaproteobacteria</taxon>
        <taxon>Vibrionales</taxon>
        <taxon>Vibrionaceae</taxon>
        <taxon>Vibrio</taxon>
    </lineage>
</organism>
<protein>
    <submittedName>
        <fullName evidence="1">Uncharacterized protein</fullName>
    </submittedName>
</protein>
<comment type="caution">
    <text evidence="1">The sequence shown here is derived from an EMBL/GenBank/DDBJ whole genome shotgun (WGS) entry which is preliminary data.</text>
</comment>
<dbReference type="AlphaFoldDB" id="A0A7Y0R0G6"/>
<evidence type="ECO:0000313" key="2">
    <source>
        <dbReference type="Proteomes" id="UP000565155"/>
    </source>
</evidence>
<reference evidence="1 2" key="1">
    <citation type="submission" date="2020-04" db="EMBL/GenBank/DDBJ databases">
        <title>Whole-genome sequencing of Vibrio spp. from China reveals different genetic environments of blaCTX-M-14 among diverse lineages.</title>
        <authorList>
            <person name="Zheng Z."/>
            <person name="Ye L."/>
            <person name="Chen S."/>
        </authorList>
    </citation>
    <scope>NUCLEOTIDE SEQUENCE [LARGE SCALE GENOMIC DNA]</scope>
    <source>
        <strain evidence="1 2">Vb1636</strain>
    </source>
</reference>
<proteinExistence type="predicted"/>
<gene>
    <name evidence="1" type="ORF">HKB35_18200</name>
</gene>
<accession>A0A7Y0R0G6</accession>
<dbReference type="Proteomes" id="UP000565155">
    <property type="component" value="Unassembled WGS sequence"/>
</dbReference>
<evidence type="ECO:0000313" key="1">
    <source>
        <dbReference type="EMBL" id="NMR75550.1"/>
    </source>
</evidence>